<dbReference type="Proteomes" id="UP000034680">
    <property type="component" value="Unassembled WGS sequence"/>
</dbReference>
<evidence type="ECO:0000313" key="4">
    <source>
        <dbReference type="Proteomes" id="UP000034680"/>
    </source>
</evidence>
<organism evidence="3 4">
    <name type="scientific">Diaporthe ampelina</name>
    <dbReference type="NCBI Taxonomy" id="1214573"/>
    <lineage>
        <taxon>Eukaryota</taxon>
        <taxon>Fungi</taxon>
        <taxon>Dikarya</taxon>
        <taxon>Ascomycota</taxon>
        <taxon>Pezizomycotina</taxon>
        <taxon>Sordariomycetes</taxon>
        <taxon>Sordariomycetidae</taxon>
        <taxon>Diaporthales</taxon>
        <taxon>Diaporthaceae</taxon>
        <taxon>Diaporthe</taxon>
    </lineage>
</organism>
<evidence type="ECO:0000259" key="2">
    <source>
        <dbReference type="Pfam" id="PF13679"/>
    </source>
</evidence>
<dbReference type="PANTHER" id="PTHR12496">
    <property type="entry name" value="CGI-41 METHYLTRANSFERASE"/>
    <property type="match status" value="1"/>
</dbReference>
<reference evidence="3 4" key="2">
    <citation type="submission" date="2015-05" db="EMBL/GenBank/DDBJ databases">
        <authorList>
            <person name="Morales-Cruz A."/>
            <person name="Amrine K.C."/>
            <person name="Cantu D."/>
        </authorList>
    </citation>
    <scope>NUCLEOTIDE SEQUENCE [LARGE SCALE GENOMIC DNA]</scope>
    <source>
        <strain evidence="3">DA912</strain>
    </source>
</reference>
<dbReference type="AlphaFoldDB" id="A0A0G2FQP1"/>
<dbReference type="InterPro" id="IPR052220">
    <property type="entry name" value="METTL25"/>
</dbReference>
<keyword evidence="4" id="KW-1185">Reference proteome</keyword>
<dbReference type="EMBL" id="LCUC01000133">
    <property type="protein sequence ID" value="KKY36304.1"/>
    <property type="molecule type" value="Genomic_DNA"/>
</dbReference>
<feature type="region of interest" description="Disordered" evidence="1">
    <location>
        <begin position="321"/>
        <end position="340"/>
    </location>
</feature>
<dbReference type="Pfam" id="PF13679">
    <property type="entry name" value="Methyltransf_32"/>
    <property type="match status" value="1"/>
</dbReference>
<sequence>MNVKKKHEVTNFADYVDRLAADITRLTGTEMTHYIDFGSGQNYLGRTLASAPYNHDIVAVERHEHNQAGARELDVLAGLAETEKVLRNKKIWQSLVDSKKDAANLDEKARRRMAEQHTAEQIAAAELRPRKELEAIYRPEKGRGLIKYVTGRLETGDLSDVLNKIHDADITEDKRKELSLMAISIHSCGNLSHFGIRSMILNPSIKAVAIVGCCYNLLTEKLGPPTYKLPYMRPSLQAVNGRVVRESEKYDPQGFPMSDRVSCHNDRGIRFNITARMMACQAPQNWTEVESDSFFTRHFYRAVLQKILLDKGVITRVYHDKTDSGDSEGHGGNDKESPFNMSTNPVIIGSLGKSCFKSFHAYVRGAIKKLASNKETNEKYSALINEKMGDMADDEIDAYARAYAPRKRELSSIWTLMAFSAGVVESLIVTDRWLFLKEHGDIVQDCWVESVFDYKESPRNLVVVGIKKNEAATGG</sequence>
<feature type="domain" description="Methyltransferase" evidence="2">
    <location>
        <begin position="4"/>
        <end position="220"/>
    </location>
</feature>
<dbReference type="PANTHER" id="PTHR12496:SF0">
    <property type="entry name" value="METHYLTRANSFERASE DOMAIN-CONTAINING PROTEIN"/>
    <property type="match status" value="1"/>
</dbReference>
<dbReference type="STRING" id="1214573.A0A0G2FQP1"/>
<dbReference type="OrthoDB" id="10258156at2759"/>
<name>A0A0G2FQP1_9PEZI</name>
<protein>
    <recommendedName>
        <fullName evidence="2">Methyltransferase domain-containing protein</fullName>
    </recommendedName>
</protein>
<accession>A0A0G2FQP1</accession>
<evidence type="ECO:0000256" key="1">
    <source>
        <dbReference type="SAM" id="MobiDB-lite"/>
    </source>
</evidence>
<feature type="compositionally biased region" description="Basic and acidic residues" evidence="1">
    <location>
        <begin position="321"/>
        <end position="337"/>
    </location>
</feature>
<dbReference type="InterPro" id="IPR025714">
    <property type="entry name" value="Methyltranfer_dom"/>
</dbReference>
<evidence type="ECO:0000313" key="3">
    <source>
        <dbReference type="EMBL" id="KKY36304.1"/>
    </source>
</evidence>
<gene>
    <name evidence="3" type="ORF">UCDDA912_g03748</name>
</gene>
<comment type="caution">
    <text evidence="3">The sequence shown here is derived from an EMBL/GenBank/DDBJ whole genome shotgun (WGS) entry which is preliminary data.</text>
</comment>
<proteinExistence type="predicted"/>
<reference evidence="3 4" key="1">
    <citation type="submission" date="2015-05" db="EMBL/GenBank/DDBJ databases">
        <title>Distinctive expansion of gene families associated with plant cell wall degradation and secondary metabolism in the genomes of grapevine trunk pathogens.</title>
        <authorList>
            <person name="Lawrence D.P."/>
            <person name="Travadon R."/>
            <person name="Rolshausen P.E."/>
            <person name="Baumgartner K."/>
        </authorList>
    </citation>
    <scope>NUCLEOTIDE SEQUENCE [LARGE SCALE GENOMIC DNA]</scope>
    <source>
        <strain evidence="3">DA912</strain>
    </source>
</reference>